<evidence type="ECO:0000313" key="2">
    <source>
        <dbReference type="EMBL" id="ASU51466.1"/>
    </source>
</evidence>
<feature type="compositionally biased region" description="Low complexity" evidence="1">
    <location>
        <begin position="21"/>
        <end position="36"/>
    </location>
</feature>
<geneLocation type="plasmid" evidence="2">
    <name>p20049-KPC</name>
</geneLocation>
<organism evidence="2">
    <name type="scientific">Klebsiella pneumoniae</name>
    <dbReference type="NCBI Taxonomy" id="573"/>
    <lineage>
        <taxon>Bacteria</taxon>
        <taxon>Pseudomonadati</taxon>
        <taxon>Pseudomonadota</taxon>
        <taxon>Gammaproteobacteria</taxon>
        <taxon>Enterobacterales</taxon>
        <taxon>Enterobacteriaceae</taxon>
        <taxon>Klebsiella/Raoultella group</taxon>
        <taxon>Klebsiella</taxon>
        <taxon>Klebsiella pneumoniae complex</taxon>
    </lineage>
</organism>
<evidence type="ECO:0000256" key="1">
    <source>
        <dbReference type="SAM" id="MobiDB-lite"/>
    </source>
</evidence>
<sequence length="128" mass="13665">MRLPASFWVTKMASPARAGSPVRSGRAAPVARSPRSATHRCADGLPGRSTAGDACRSAVPCSVPENSVPAAPCPGVQPTARCTGLYRVRASEPARSSPSAFHAGRAVNPVQQKTGRRRCTFWRRARRR</sequence>
<accession>A0A223Q1J2</accession>
<protein>
    <submittedName>
        <fullName evidence="2">Mobilization protein MobA</fullName>
    </submittedName>
</protein>
<name>A0A223Q1J2_KLEPN</name>
<dbReference type="AlphaFoldDB" id="A0A223Q1J2"/>
<dbReference type="EMBL" id="MF168404">
    <property type="protein sequence ID" value="ASU51466.1"/>
    <property type="molecule type" value="Genomic_DNA"/>
</dbReference>
<gene>
    <name evidence="2" type="primary">mobA</name>
</gene>
<proteinExistence type="predicted"/>
<feature type="region of interest" description="Disordered" evidence="1">
    <location>
        <begin position="13"/>
        <end position="51"/>
    </location>
</feature>
<keyword evidence="2" id="KW-0614">Plasmid</keyword>
<feature type="region of interest" description="Disordered" evidence="1">
    <location>
        <begin position="93"/>
        <end position="116"/>
    </location>
</feature>
<reference evidence="2" key="1">
    <citation type="journal article" date="2018" name="Infect. Drug Resist.">
        <title>Comparative analysis of bla KPC-2- and rmtB-carrying IncFII-family pKPC-LK30/pHN7A8 hybrid plasmids from Klebsiella pneumoniae CG258 strains disseminated among multiple Chinese hospitals.</title>
        <authorList>
            <person name="Shi L."/>
            <person name="Feng J."/>
            <person name="Zhan Z."/>
            <person name="Zhao Y."/>
            <person name="Zhou H."/>
            <person name="Mao H."/>
            <person name="Gao Y."/>
            <person name="Zhang Y."/>
            <person name="Yin Z."/>
            <person name="Gao B."/>
            <person name="Tong Y."/>
            <person name="Luo Y."/>
            <person name="Zhang D."/>
            <person name="Zhou D."/>
        </authorList>
    </citation>
    <scope>NUCLEOTIDE SEQUENCE</scope>
    <source>
        <strain evidence="2">20049</strain>
        <plasmid evidence="2">p20049-KPC</plasmid>
    </source>
</reference>